<dbReference type="Proteomes" id="UP000031643">
    <property type="component" value="Chromosome"/>
</dbReference>
<dbReference type="EMBL" id="AP014648">
    <property type="protein sequence ID" value="BAQ16953.1"/>
    <property type="molecule type" value="Genomic_DNA"/>
</dbReference>
<dbReference type="STRING" id="1384459.GL4_1497"/>
<reference evidence="1 2" key="1">
    <citation type="submission" date="2014-09" db="EMBL/GenBank/DDBJ databases">
        <title>Genome sequencing of Methyloceanibacter caenitepidi Gela4.</title>
        <authorList>
            <person name="Takeuchi M."/>
            <person name="Susumu S."/>
            <person name="Kamagata Y."/>
            <person name="Oshima K."/>
            <person name="Hattori M."/>
            <person name="Iwasaki W."/>
        </authorList>
    </citation>
    <scope>NUCLEOTIDE SEQUENCE [LARGE SCALE GENOMIC DNA]</scope>
    <source>
        <strain evidence="1 2">Gela4</strain>
    </source>
</reference>
<sequence>MDKLAIVTHGELEDCKSAFEAQLEHLPPEKARIGRIVAAGLTPLISAIAAEVESPERLPIGALLDALACLFVSITKTSTHNFLPADFHDEFKADLARRFSASMNDLDNFDTVGGRQ</sequence>
<name>A0A0A8K1X2_9HYPH</name>
<keyword evidence="2" id="KW-1185">Reference proteome</keyword>
<dbReference type="HOGENOM" id="CLU_2093967_0_0_5"/>
<dbReference type="RefSeq" id="WP_045366166.1">
    <property type="nucleotide sequence ID" value="NZ_AP014648.1"/>
</dbReference>
<dbReference type="AlphaFoldDB" id="A0A0A8K1X2"/>
<evidence type="ECO:0000313" key="1">
    <source>
        <dbReference type="EMBL" id="BAQ16953.1"/>
    </source>
</evidence>
<gene>
    <name evidence="1" type="ORF">GL4_1497</name>
</gene>
<proteinExistence type="predicted"/>
<accession>A0A0A8K1X2</accession>
<dbReference type="KEGG" id="mcg:GL4_1497"/>
<evidence type="ECO:0000313" key="2">
    <source>
        <dbReference type="Proteomes" id="UP000031643"/>
    </source>
</evidence>
<protein>
    <submittedName>
        <fullName evidence="1">Uncharacterized protein</fullName>
    </submittedName>
</protein>
<organism evidence="1 2">
    <name type="scientific">Methyloceanibacter caenitepidi</name>
    <dbReference type="NCBI Taxonomy" id="1384459"/>
    <lineage>
        <taxon>Bacteria</taxon>
        <taxon>Pseudomonadati</taxon>
        <taxon>Pseudomonadota</taxon>
        <taxon>Alphaproteobacteria</taxon>
        <taxon>Hyphomicrobiales</taxon>
        <taxon>Hyphomicrobiaceae</taxon>
        <taxon>Methyloceanibacter</taxon>
    </lineage>
</organism>